<protein>
    <recommendedName>
        <fullName evidence="7">Endolytic murein transglycosylase</fullName>
        <ecNumber evidence="7">4.2.2.29</ecNumber>
    </recommendedName>
    <alternativeName>
        <fullName evidence="7">Peptidoglycan lytic transglycosylase</fullName>
    </alternativeName>
    <alternativeName>
        <fullName evidence="7">Peptidoglycan polymerization terminase</fullName>
    </alternativeName>
</protein>
<keyword evidence="1 7" id="KW-1003">Cell membrane</keyword>
<keyword evidence="9" id="KW-1185">Reference proteome</keyword>
<dbReference type="HAMAP" id="MF_02065">
    <property type="entry name" value="MltG"/>
    <property type="match status" value="1"/>
</dbReference>
<feature type="transmembrane region" description="Helical" evidence="7">
    <location>
        <begin position="21"/>
        <end position="41"/>
    </location>
</feature>
<sequence length="357" mass="40088">MNSIFENRRTNYKSARGRVRWWLLLVLAALAAVGVVAGLAWRDYRRFADAPLQLEQARTIDYVRGTPFRDIVRQLRREHISDGSPFYWKLLSREMNVASRLQAGEYALQPGLTPRGLIAMMAEGRVVQHHFTIVDGWTFRQLRLALASESGLQQSLPGLDDAAIAARLDIADGKPEGWFLPETYAWVKGDSDMLVLERAHEAMKKALDRLWPLRDPQVPLASPYEALILASIIEKETGVGDERARIAGVFARRLRIGIRLQTDPTVVYGLGEQYDGNIRRRHLETDTPYNTYTRDGLPPTPIALPGLAAIEAALHPAAGNALYFVALGDGSGRHEFSASLEEHNRAVARYLNRSRQR</sequence>
<dbReference type="InterPro" id="IPR003770">
    <property type="entry name" value="MLTG-like"/>
</dbReference>
<gene>
    <name evidence="7" type="primary">mltG</name>
    <name evidence="8" type="ORF">SAMN05216289_103103</name>
</gene>
<evidence type="ECO:0000256" key="3">
    <source>
        <dbReference type="ARBA" id="ARBA00022989"/>
    </source>
</evidence>
<keyword evidence="2 7" id="KW-0812">Transmembrane</keyword>
<dbReference type="GO" id="GO:0008932">
    <property type="term" value="F:lytic endotransglycosylase activity"/>
    <property type="evidence" value="ECO:0007669"/>
    <property type="project" value="UniProtKB-UniRule"/>
</dbReference>
<accession>A0A1I4VWF1</accession>
<evidence type="ECO:0000313" key="9">
    <source>
        <dbReference type="Proteomes" id="UP000198575"/>
    </source>
</evidence>
<dbReference type="PANTHER" id="PTHR30518">
    <property type="entry name" value="ENDOLYTIC MUREIN TRANSGLYCOSYLASE"/>
    <property type="match status" value="1"/>
</dbReference>
<dbReference type="GO" id="GO:0005886">
    <property type="term" value="C:plasma membrane"/>
    <property type="evidence" value="ECO:0007669"/>
    <property type="project" value="UniProtKB-SubCell"/>
</dbReference>
<comment type="catalytic activity">
    <reaction evidence="7">
        <text>a peptidoglycan chain = a peptidoglycan chain with N-acetyl-1,6-anhydromuramyl-[peptide] at the reducing end + a peptidoglycan chain with N-acetylglucosamine at the non-reducing end.</text>
        <dbReference type="EC" id="4.2.2.29"/>
    </reaction>
</comment>
<dbReference type="EMBL" id="FOVF01000003">
    <property type="protein sequence ID" value="SFN05346.1"/>
    <property type="molecule type" value="Genomic_DNA"/>
</dbReference>
<dbReference type="STRING" id="578942.SAMN05216289_103103"/>
<proteinExistence type="inferred from homology"/>
<dbReference type="RefSeq" id="WP_092404828.1">
    <property type="nucleotide sequence ID" value="NZ_FOVF01000003.1"/>
</dbReference>
<dbReference type="Gene3D" id="3.30.1490.480">
    <property type="entry name" value="Endolytic murein transglycosylase"/>
    <property type="match status" value="1"/>
</dbReference>
<keyword evidence="5 7" id="KW-0456">Lyase</keyword>
<keyword evidence="4 7" id="KW-0472">Membrane</keyword>
<dbReference type="NCBIfam" id="TIGR00247">
    <property type="entry name" value="endolytic transglycosylase MltG"/>
    <property type="match status" value="1"/>
</dbReference>
<evidence type="ECO:0000256" key="6">
    <source>
        <dbReference type="ARBA" id="ARBA00023316"/>
    </source>
</evidence>
<dbReference type="AlphaFoldDB" id="A0A1I4VWF1"/>
<dbReference type="GO" id="GO:0009252">
    <property type="term" value="P:peptidoglycan biosynthetic process"/>
    <property type="evidence" value="ECO:0007669"/>
    <property type="project" value="UniProtKB-UniRule"/>
</dbReference>
<dbReference type="Proteomes" id="UP000198575">
    <property type="component" value="Unassembled WGS sequence"/>
</dbReference>
<comment type="subcellular location">
    <subcellularLocation>
        <location evidence="7">Cell inner membrane</location>
        <topology evidence="7">Single-pass membrane protein</topology>
    </subcellularLocation>
</comment>
<keyword evidence="3 7" id="KW-1133">Transmembrane helix</keyword>
<feature type="site" description="Important for catalytic activity" evidence="7">
    <location>
        <position position="236"/>
    </location>
</feature>
<dbReference type="Gene3D" id="3.30.160.60">
    <property type="entry name" value="Classic Zinc Finger"/>
    <property type="match status" value="1"/>
</dbReference>
<dbReference type="EC" id="4.2.2.29" evidence="7"/>
<keyword evidence="7" id="KW-0997">Cell inner membrane</keyword>
<evidence type="ECO:0000256" key="7">
    <source>
        <dbReference type="HAMAP-Rule" id="MF_02065"/>
    </source>
</evidence>
<dbReference type="GO" id="GO:0071555">
    <property type="term" value="P:cell wall organization"/>
    <property type="evidence" value="ECO:0007669"/>
    <property type="project" value="UniProtKB-KW"/>
</dbReference>
<evidence type="ECO:0000256" key="1">
    <source>
        <dbReference type="ARBA" id="ARBA00022475"/>
    </source>
</evidence>
<dbReference type="PANTHER" id="PTHR30518:SF2">
    <property type="entry name" value="ENDOLYTIC MUREIN TRANSGLYCOSYLASE"/>
    <property type="match status" value="1"/>
</dbReference>
<reference evidence="8 9" key="1">
    <citation type="submission" date="2016-10" db="EMBL/GenBank/DDBJ databases">
        <authorList>
            <person name="de Groot N.N."/>
        </authorList>
    </citation>
    <scope>NUCLEOTIDE SEQUENCE [LARGE SCALE GENOMIC DNA]</scope>
    <source>
        <strain evidence="8 9">CGMCC 1.7659</strain>
    </source>
</reference>
<dbReference type="CDD" id="cd08010">
    <property type="entry name" value="MltG_like"/>
    <property type="match status" value="1"/>
</dbReference>
<organism evidence="8 9">
    <name type="scientific">Dokdonella immobilis</name>
    <dbReference type="NCBI Taxonomy" id="578942"/>
    <lineage>
        <taxon>Bacteria</taxon>
        <taxon>Pseudomonadati</taxon>
        <taxon>Pseudomonadota</taxon>
        <taxon>Gammaproteobacteria</taxon>
        <taxon>Lysobacterales</taxon>
        <taxon>Rhodanobacteraceae</taxon>
        <taxon>Dokdonella</taxon>
    </lineage>
</organism>
<comment type="similarity">
    <text evidence="7">Belongs to the transglycosylase MltG family.</text>
</comment>
<evidence type="ECO:0000313" key="8">
    <source>
        <dbReference type="EMBL" id="SFN05346.1"/>
    </source>
</evidence>
<comment type="function">
    <text evidence="7">Functions as a peptidoglycan terminase that cleaves nascent peptidoglycan strands endolytically to terminate their elongation.</text>
</comment>
<evidence type="ECO:0000256" key="5">
    <source>
        <dbReference type="ARBA" id="ARBA00023239"/>
    </source>
</evidence>
<evidence type="ECO:0000256" key="2">
    <source>
        <dbReference type="ARBA" id="ARBA00022692"/>
    </source>
</evidence>
<keyword evidence="6 7" id="KW-0961">Cell wall biogenesis/degradation</keyword>
<name>A0A1I4VWF1_9GAMM</name>
<evidence type="ECO:0000256" key="4">
    <source>
        <dbReference type="ARBA" id="ARBA00023136"/>
    </source>
</evidence>
<dbReference type="OrthoDB" id="9814591at2"/>
<dbReference type="Pfam" id="PF02618">
    <property type="entry name" value="YceG"/>
    <property type="match status" value="1"/>
</dbReference>